<keyword evidence="2" id="KW-1185">Reference proteome</keyword>
<dbReference type="SUPFAM" id="SSF82171">
    <property type="entry name" value="DPP6 N-terminal domain-like"/>
    <property type="match status" value="1"/>
</dbReference>
<dbReference type="InterPro" id="IPR011042">
    <property type="entry name" value="6-blade_b-propeller_TolB-like"/>
</dbReference>
<dbReference type="PANTHER" id="PTHR36842:SF1">
    <property type="entry name" value="PROTEIN TOLB"/>
    <property type="match status" value="1"/>
</dbReference>
<reference evidence="2" key="1">
    <citation type="submission" date="2016-10" db="EMBL/GenBank/DDBJ databases">
        <authorList>
            <person name="Varghese N."/>
            <person name="Submissions S."/>
        </authorList>
    </citation>
    <scope>NUCLEOTIDE SEQUENCE [LARGE SCALE GENOMIC DNA]</scope>
    <source>
        <strain evidence="2">CGMCC 1.12402</strain>
    </source>
</reference>
<organism evidence="1 2">
    <name type="scientific">Roseivirga pacifica</name>
    <dbReference type="NCBI Taxonomy" id="1267423"/>
    <lineage>
        <taxon>Bacteria</taxon>
        <taxon>Pseudomonadati</taxon>
        <taxon>Bacteroidota</taxon>
        <taxon>Cytophagia</taxon>
        <taxon>Cytophagales</taxon>
        <taxon>Roseivirgaceae</taxon>
        <taxon>Roseivirga</taxon>
    </lineage>
</organism>
<dbReference type="AlphaFoldDB" id="A0A1I0QEE7"/>
<gene>
    <name evidence="1" type="ORF">SAMN05216290_2259</name>
</gene>
<evidence type="ECO:0008006" key="3">
    <source>
        <dbReference type="Google" id="ProtNLM"/>
    </source>
</evidence>
<accession>A0A1I0QEE7</accession>
<dbReference type="STRING" id="1267423.SAMN05216290_2259"/>
<evidence type="ECO:0000313" key="2">
    <source>
        <dbReference type="Proteomes" id="UP000199437"/>
    </source>
</evidence>
<sequence length="311" mass="35439">MSSQLLIKHKLDIFEHLTPQHMKYLFVIYMALSFSGLLLAQSPPSTDIYVYELKEKKGKISITKGENVTRRDGYDNQPFFYRNDYLLYSSYRNGQTDIYAKDLYTGEEQAATNTPESEYSPHVIPGFDTFAAVRQDKDGRQRLWLYHLNGKTKPELILEKVEPVGYFAYNKHNDVLAFVLGEPITLVSANAMKVYDNIVTSNVGRTIKVIPGTDDFAFERTEEDGSVIIYNYAVSSGEFQKIVSKPANANDWCITQEGTFITSVDTKLLAYNPKHHSDWQEIEDLGEFAKNGISRMAVNQDNKRIAIVINN</sequence>
<protein>
    <recommendedName>
        <fullName evidence="3">WD40-like Beta Propeller Repeat</fullName>
    </recommendedName>
</protein>
<evidence type="ECO:0000313" key="1">
    <source>
        <dbReference type="EMBL" id="SEW25437.1"/>
    </source>
</evidence>
<dbReference type="Proteomes" id="UP000199437">
    <property type="component" value="Unassembled WGS sequence"/>
</dbReference>
<dbReference type="EMBL" id="FOIR01000002">
    <property type="protein sequence ID" value="SEW25437.1"/>
    <property type="molecule type" value="Genomic_DNA"/>
</dbReference>
<name>A0A1I0QEE7_9BACT</name>
<proteinExistence type="predicted"/>
<dbReference type="Gene3D" id="2.120.10.30">
    <property type="entry name" value="TolB, C-terminal domain"/>
    <property type="match status" value="1"/>
</dbReference>
<dbReference type="PANTHER" id="PTHR36842">
    <property type="entry name" value="PROTEIN TOLB HOMOLOG"/>
    <property type="match status" value="1"/>
</dbReference>